<accession>A0ABD0UDP3</accession>
<dbReference type="Pfam" id="PF13456">
    <property type="entry name" value="RVT_3"/>
    <property type="match status" value="1"/>
</dbReference>
<feature type="transmembrane region" description="Helical" evidence="1">
    <location>
        <begin position="219"/>
        <end position="236"/>
    </location>
</feature>
<evidence type="ECO:0000313" key="3">
    <source>
        <dbReference type="EMBL" id="KAL0910779.1"/>
    </source>
</evidence>
<dbReference type="InterPro" id="IPR002156">
    <property type="entry name" value="RNaseH_domain"/>
</dbReference>
<feature type="transmembrane region" description="Helical" evidence="1">
    <location>
        <begin position="183"/>
        <end position="207"/>
    </location>
</feature>
<evidence type="ECO:0000259" key="2">
    <source>
        <dbReference type="Pfam" id="PF13456"/>
    </source>
</evidence>
<dbReference type="InterPro" id="IPR053151">
    <property type="entry name" value="RNase_H-like"/>
</dbReference>
<dbReference type="PANTHER" id="PTHR47723:SF24">
    <property type="entry name" value="RNASE H TYPE-1 DOMAIN-CONTAINING PROTEIN"/>
    <property type="match status" value="1"/>
</dbReference>
<evidence type="ECO:0000256" key="1">
    <source>
        <dbReference type="SAM" id="Phobius"/>
    </source>
</evidence>
<comment type="caution">
    <text evidence="3">The sequence shown here is derived from an EMBL/GenBank/DDBJ whole genome shotgun (WGS) entry which is preliminary data.</text>
</comment>
<gene>
    <name evidence="3" type="ORF">M5K25_018864</name>
</gene>
<dbReference type="EMBL" id="JANQDX010000015">
    <property type="protein sequence ID" value="KAL0910779.1"/>
    <property type="molecule type" value="Genomic_DNA"/>
</dbReference>
<proteinExistence type="predicted"/>
<keyword evidence="4" id="KW-1185">Reference proteome</keyword>
<protein>
    <recommendedName>
        <fullName evidence="2">RNase H type-1 domain-containing protein</fullName>
    </recommendedName>
</protein>
<dbReference type="Proteomes" id="UP001552299">
    <property type="component" value="Unassembled WGS sequence"/>
</dbReference>
<dbReference type="CDD" id="cd06222">
    <property type="entry name" value="RNase_H_like"/>
    <property type="match status" value="1"/>
</dbReference>
<dbReference type="InterPro" id="IPR044730">
    <property type="entry name" value="RNase_H-like_dom_plant"/>
</dbReference>
<name>A0ABD0UDP3_DENTH</name>
<reference evidence="3 4" key="1">
    <citation type="journal article" date="2024" name="Plant Biotechnol. J.">
        <title>Dendrobium thyrsiflorum genome and its molecular insights into genes involved in important horticultural traits.</title>
        <authorList>
            <person name="Chen B."/>
            <person name="Wang J.Y."/>
            <person name="Zheng P.J."/>
            <person name="Li K.L."/>
            <person name="Liang Y.M."/>
            <person name="Chen X.F."/>
            <person name="Zhang C."/>
            <person name="Zhao X."/>
            <person name="He X."/>
            <person name="Zhang G.Q."/>
            <person name="Liu Z.J."/>
            <person name="Xu Q."/>
        </authorList>
    </citation>
    <scope>NUCLEOTIDE SEQUENCE [LARGE SCALE GENOMIC DNA]</scope>
    <source>
        <strain evidence="3">GZMU011</strain>
    </source>
</reference>
<feature type="domain" description="RNase H type-1" evidence="2">
    <location>
        <begin position="47"/>
        <end position="122"/>
    </location>
</feature>
<keyword evidence="1" id="KW-1133">Transmembrane helix</keyword>
<keyword evidence="1" id="KW-0812">Transmembrane</keyword>
<sequence>MVLATNAFCMAVASFNCNLSLENWDANQLQLSNVSWCPPPPRWIKANVDATVSINNRAGIGVVFRDCKGRFLFAFGRSLLHWDIAQVEVLSILAVGDTIKDWMIQADGIIIESDNSNIIRFFIDIINNNLDKEASMNRNVLCCVVKLSSGITLKSSQENSYFSYNKPLGVPLDVSVSCPDAPWVFWLAAFEGGGLGFCAAFWGPIFWALRFSFSLLEPCPLSLFSGCCAVVVWCLLGC</sequence>
<dbReference type="PANTHER" id="PTHR47723">
    <property type="entry name" value="OS05G0353850 PROTEIN"/>
    <property type="match status" value="1"/>
</dbReference>
<dbReference type="AlphaFoldDB" id="A0ABD0UDP3"/>
<keyword evidence="1" id="KW-0472">Membrane</keyword>
<evidence type="ECO:0000313" key="4">
    <source>
        <dbReference type="Proteomes" id="UP001552299"/>
    </source>
</evidence>
<organism evidence="3 4">
    <name type="scientific">Dendrobium thyrsiflorum</name>
    <name type="common">Pinecone-like raceme dendrobium</name>
    <name type="synonym">Orchid</name>
    <dbReference type="NCBI Taxonomy" id="117978"/>
    <lineage>
        <taxon>Eukaryota</taxon>
        <taxon>Viridiplantae</taxon>
        <taxon>Streptophyta</taxon>
        <taxon>Embryophyta</taxon>
        <taxon>Tracheophyta</taxon>
        <taxon>Spermatophyta</taxon>
        <taxon>Magnoliopsida</taxon>
        <taxon>Liliopsida</taxon>
        <taxon>Asparagales</taxon>
        <taxon>Orchidaceae</taxon>
        <taxon>Epidendroideae</taxon>
        <taxon>Malaxideae</taxon>
        <taxon>Dendrobiinae</taxon>
        <taxon>Dendrobium</taxon>
    </lineage>
</organism>